<dbReference type="InterPro" id="IPR011011">
    <property type="entry name" value="Znf_FYVE_PHD"/>
</dbReference>
<name>A0A9Q0RY64_9DIPT</name>
<organism evidence="6 7">
    <name type="scientific">Pseudolycoriella hygida</name>
    <dbReference type="NCBI Taxonomy" id="35572"/>
    <lineage>
        <taxon>Eukaryota</taxon>
        <taxon>Metazoa</taxon>
        <taxon>Ecdysozoa</taxon>
        <taxon>Arthropoda</taxon>
        <taxon>Hexapoda</taxon>
        <taxon>Insecta</taxon>
        <taxon>Pterygota</taxon>
        <taxon>Neoptera</taxon>
        <taxon>Endopterygota</taxon>
        <taxon>Diptera</taxon>
        <taxon>Nematocera</taxon>
        <taxon>Sciaroidea</taxon>
        <taxon>Sciaridae</taxon>
        <taxon>Pseudolycoriella</taxon>
    </lineage>
</organism>
<dbReference type="Gene3D" id="3.30.40.10">
    <property type="entry name" value="Zinc/RING finger domain, C3HC4 (zinc finger)"/>
    <property type="match status" value="1"/>
</dbReference>
<evidence type="ECO:0000256" key="4">
    <source>
        <dbReference type="PROSITE-ProRule" id="PRU00146"/>
    </source>
</evidence>
<keyword evidence="1" id="KW-0479">Metal-binding</keyword>
<dbReference type="Proteomes" id="UP001151699">
    <property type="component" value="Chromosome C"/>
</dbReference>
<keyword evidence="2 4" id="KW-0863">Zinc-finger</keyword>
<dbReference type="GO" id="GO:0008270">
    <property type="term" value="F:zinc ion binding"/>
    <property type="evidence" value="ECO:0007669"/>
    <property type="project" value="UniProtKB-KW"/>
</dbReference>
<proteinExistence type="predicted"/>
<comment type="caution">
    <text evidence="6">The sequence shown here is derived from an EMBL/GenBank/DDBJ whole genome shotgun (WGS) entry which is preliminary data.</text>
</comment>
<dbReference type="AlphaFoldDB" id="A0A9Q0RY64"/>
<evidence type="ECO:0000259" key="5">
    <source>
        <dbReference type="PROSITE" id="PS50016"/>
    </source>
</evidence>
<evidence type="ECO:0000313" key="6">
    <source>
        <dbReference type="EMBL" id="KAJ6636776.1"/>
    </source>
</evidence>
<feature type="domain" description="PHD-type" evidence="5">
    <location>
        <begin position="128"/>
        <end position="186"/>
    </location>
</feature>
<evidence type="ECO:0000313" key="7">
    <source>
        <dbReference type="Proteomes" id="UP001151699"/>
    </source>
</evidence>
<dbReference type="PROSITE" id="PS50016">
    <property type="entry name" value="ZF_PHD_2"/>
    <property type="match status" value="1"/>
</dbReference>
<protein>
    <recommendedName>
        <fullName evidence="5">PHD-type domain-containing protein</fullName>
    </recommendedName>
</protein>
<reference evidence="6" key="1">
    <citation type="submission" date="2022-07" db="EMBL/GenBank/DDBJ databases">
        <authorList>
            <person name="Trinca V."/>
            <person name="Uliana J.V.C."/>
            <person name="Torres T.T."/>
            <person name="Ward R.J."/>
            <person name="Monesi N."/>
        </authorList>
    </citation>
    <scope>NUCLEOTIDE SEQUENCE</scope>
    <source>
        <strain evidence="6">HSMRA1968</strain>
        <tissue evidence="6">Whole embryos</tissue>
    </source>
</reference>
<dbReference type="InterPro" id="IPR013083">
    <property type="entry name" value="Znf_RING/FYVE/PHD"/>
</dbReference>
<keyword evidence="3" id="KW-0862">Zinc</keyword>
<accession>A0A9Q0RY64</accession>
<evidence type="ECO:0000256" key="1">
    <source>
        <dbReference type="ARBA" id="ARBA00022723"/>
    </source>
</evidence>
<evidence type="ECO:0000256" key="3">
    <source>
        <dbReference type="ARBA" id="ARBA00022833"/>
    </source>
</evidence>
<evidence type="ECO:0000256" key="2">
    <source>
        <dbReference type="ARBA" id="ARBA00022771"/>
    </source>
</evidence>
<keyword evidence="7" id="KW-1185">Reference proteome</keyword>
<sequence>MAVLKMLSDFRGTEPNGDRPRLYARNTKIFTLYIQTFPNLFVLLDGQETKNIMNNLVSIENAIFKTSLLHSTIYLLHYLATTIGKIQRGKYNEKEECGRIEKRKLEILEMDVENKTKEFRIFRLFIEKDFCRKCEKKFKDNEERVFCLGPCHKNFHAKCFGFTPTVLKFYRESNNLSFECDDCQNDPTKMVNKTLDKILSFMNIFNERLNRQEIKSEMISEQIVELNSNVQKSEIEIIAELNKETVEGRNVYYKPYTEIVKEPVKPVLIVRPRKLQKCADTREDVNNKIIPSKIQLCSDLQLSCKIL</sequence>
<dbReference type="InterPro" id="IPR019787">
    <property type="entry name" value="Znf_PHD-finger"/>
</dbReference>
<dbReference type="EMBL" id="WJQU01000004">
    <property type="protein sequence ID" value="KAJ6636776.1"/>
    <property type="molecule type" value="Genomic_DNA"/>
</dbReference>
<dbReference type="SUPFAM" id="SSF57903">
    <property type="entry name" value="FYVE/PHD zinc finger"/>
    <property type="match status" value="1"/>
</dbReference>
<gene>
    <name evidence="6" type="ORF">Bhyg_15371</name>
</gene>